<feature type="transmembrane region" description="Helical" evidence="1">
    <location>
        <begin position="101"/>
        <end position="118"/>
    </location>
</feature>
<organism evidence="2 3">
    <name type="scientific">Aeoliella straminimaris</name>
    <dbReference type="NCBI Taxonomy" id="2954799"/>
    <lineage>
        <taxon>Bacteria</taxon>
        <taxon>Pseudomonadati</taxon>
        <taxon>Planctomycetota</taxon>
        <taxon>Planctomycetia</taxon>
        <taxon>Pirellulales</taxon>
        <taxon>Lacipirellulaceae</taxon>
        <taxon>Aeoliella</taxon>
    </lineage>
</organism>
<gene>
    <name evidence="2" type="ORF">NG895_27690</name>
</gene>
<feature type="transmembrane region" description="Helical" evidence="1">
    <location>
        <begin position="6"/>
        <end position="27"/>
    </location>
</feature>
<accession>A0A9X2FID1</accession>
<feature type="transmembrane region" description="Helical" evidence="1">
    <location>
        <begin position="124"/>
        <end position="142"/>
    </location>
</feature>
<evidence type="ECO:0000313" key="2">
    <source>
        <dbReference type="EMBL" id="MCO6047704.1"/>
    </source>
</evidence>
<feature type="transmembrane region" description="Helical" evidence="1">
    <location>
        <begin position="39"/>
        <end position="63"/>
    </location>
</feature>
<comment type="caution">
    <text evidence="2">The sequence shown here is derived from an EMBL/GenBank/DDBJ whole genome shotgun (WGS) entry which is preliminary data.</text>
</comment>
<keyword evidence="1" id="KW-0472">Membrane</keyword>
<feature type="transmembrane region" description="Helical" evidence="1">
    <location>
        <begin position="69"/>
        <end position="89"/>
    </location>
</feature>
<keyword evidence="1" id="KW-0812">Transmembrane</keyword>
<proteinExistence type="predicted"/>
<dbReference type="Proteomes" id="UP001155241">
    <property type="component" value="Unassembled WGS sequence"/>
</dbReference>
<dbReference type="RefSeq" id="WP_252855813.1">
    <property type="nucleotide sequence ID" value="NZ_JAMXLR010000092.1"/>
</dbReference>
<evidence type="ECO:0000256" key="1">
    <source>
        <dbReference type="SAM" id="Phobius"/>
    </source>
</evidence>
<keyword evidence="1" id="KW-1133">Transmembrane helix</keyword>
<name>A0A9X2FID1_9BACT</name>
<sequence>MNDWTLLGSCVVGGLLAGLVLSLLLWLRFKKTSQRLAGTLISVTWYYHLAGTIMFAAMALMYAHFERPAFAIFFALGSAINVYSTIVTMIRERAQFGFRHVLMAVTCVAILAACYRWFGIPVVVGVMILADAVVLGLAYRAWKRSGPLELPAESD</sequence>
<evidence type="ECO:0008006" key="4">
    <source>
        <dbReference type="Google" id="ProtNLM"/>
    </source>
</evidence>
<keyword evidence="3" id="KW-1185">Reference proteome</keyword>
<dbReference type="AlphaFoldDB" id="A0A9X2FID1"/>
<evidence type="ECO:0000313" key="3">
    <source>
        <dbReference type="Proteomes" id="UP001155241"/>
    </source>
</evidence>
<dbReference type="EMBL" id="JAMXLR010000092">
    <property type="protein sequence ID" value="MCO6047704.1"/>
    <property type="molecule type" value="Genomic_DNA"/>
</dbReference>
<reference evidence="2" key="1">
    <citation type="submission" date="2022-06" db="EMBL/GenBank/DDBJ databases">
        <title>Aeoliella straminimaris, a novel planctomycete from sediments.</title>
        <authorList>
            <person name="Vitorino I.R."/>
            <person name="Lage O.M."/>
        </authorList>
    </citation>
    <scope>NUCLEOTIDE SEQUENCE</scope>
    <source>
        <strain evidence="2">ICT_H6.2</strain>
    </source>
</reference>
<protein>
    <recommendedName>
        <fullName evidence="4">Inner membrane protein</fullName>
    </recommendedName>
</protein>